<dbReference type="InterPro" id="IPR003594">
    <property type="entry name" value="HATPase_dom"/>
</dbReference>
<comment type="caution">
    <text evidence="3">The sequence shown here is derived from an EMBL/GenBank/DDBJ whole genome shotgun (WGS) entry which is preliminary data.</text>
</comment>
<organism evidence="3 4">
    <name type="scientific">Crossiella cryophila</name>
    <dbReference type="NCBI Taxonomy" id="43355"/>
    <lineage>
        <taxon>Bacteria</taxon>
        <taxon>Bacillati</taxon>
        <taxon>Actinomycetota</taxon>
        <taxon>Actinomycetes</taxon>
        <taxon>Pseudonocardiales</taxon>
        <taxon>Pseudonocardiaceae</taxon>
        <taxon>Crossiella</taxon>
    </lineage>
</organism>
<dbReference type="PANTHER" id="PTHR34220">
    <property type="entry name" value="SENSOR HISTIDINE KINASE YPDA"/>
    <property type="match status" value="1"/>
</dbReference>
<dbReference type="InterPro" id="IPR036890">
    <property type="entry name" value="HATPase_C_sf"/>
</dbReference>
<proteinExistence type="predicted"/>
<evidence type="ECO:0000313" key="3">
    <source>
        <dbReference type="EMBL" id="MBB4675064.1"/>
    </source>
</evidence>
<dbReference type="AlphaFoldDB" id="A0A7W7C8B1"/>
<dbReference type="SUPFAM" id="SSF55874">
    <property type="entry name" value="ATPase domain of HSP90 chaperone/DNA topoisomerase II/histidine kinase"/>
    <property type="match status" value="1"/>
</dbReference>
<gene>
    <name evidence="3" type="ORF">HNR67_001182</name>
</gene>
<dbReference type="InterPro" id="IPR010559">
    <property type="entry name" value="Sig_transdc_His_kin_internal"/>
</dbReference>
<evidence type="ECO:0000259" key="2">
    <source>
        <dbReference type="SMART" id="SM00387"/>
    </source>
</evidence>
<evidence type="ECO:0000256" key="1">
    <source>
        <dbReference type="SAM" id="MobiDB-lite"/>
    </source>
</evidence>
<name>A0A7W7C8B1_9PSEU</name>
<feature type="region of interest" description="Disordered" evidence="1">
    <location>
        <begin position="392"/>
        <end position="415"/>
    </location>
</feature>
<protein>
    <submittedName>
        <fullName evidence="3">Two-component system LytT family sensor kinase</fullName>
        <ecNumber evidence="3">2.7.13.3</ecNumber>
    </submittedName>
</protein>
<dbReference type="GO" id="GO:0000155">
    <property type="term" value="F:phosphorelay sensor kinase activity"/>
    <property type="evidence" value="ECO:0007669"/>
    <property type="project" value="InterPro"/>
</dbReference>
<sequence length="415" mass="44820">MGELLTERSAMAVLAGIAVLAAFVLLCRARRVSTSMEDATLTALHRVTDAAPTLREGLSVRSADELTPHLKEMLGCVAVALTDGDGEVLSWAGEANYHYEDLRPTVEKAIIHRTTETTSHGMMDCDVNKCALRHAIVAPLEVDGIMVGSLLVASAVGGRRLSRAAEVGSRYITTHLELAELEESRSRLAIAEVRALRAQISPHFLYNALTTISSLVRTDQEQARDLLLDFADFTRYSFRTAGEFTTLGEELHNVERYLTLERARYGDALNAQVRIAPEVLSVAVPFLTLQPLVENAVRHGLANKPGGGTVTVVAADNGAEATISVEDDGVGMDPERLSQDLNSHFTGAHVGINNIDHRLRSFFGNDYGLVVETNLGAGTKISMRVPKFTAGVHAPPPTWPDAVGRKQEEAHQAAG</sequence>
<feature type="domain" description="Histidine kinase/HSP90-like ATPase" evidence="2">
    <location>
        <begin position="281"/>
        <end position="389"/>
    </location>
</feature>
<keyword evidence="3" id="KW-0418">Kinase</keyword>
<dbReference type="GO" id="GO:0016020">
    <property type="term" value="C:membrane"/>
    <property type="evidence" value="ECO:0007669"/>
    <property type="project" value="InterPro"/>
</dbReference>
<dbReference type="PANTHER" id="PTHR34220:SF7">
    <property type="entry name" value="SENSOR HISTIDINE KINASE YPDA"/>
    <property type="match status" value="1"/>
</dbReference>
<accession>A0A7W7C8B1</accession>
<dbReference type="SMART" id="SM00387">
    <property type="entry name" value="HATPase_c"/>
    <property type="match status" value="1"/>
</dbReference>
<evidence type="ECO:0000313" key="4">
    <source>
        <dbReference type="Proteomes" id="UP000533598"/>
    </source>
</evidence>
<dbReference type="Proteomes" id="UP000533598">
    <property type="component" value="Unassembled WGS sequence"/>
</dbReference>
<dbReference type="EC" id="2.7.13.3" evidence="3"/>
<keyword evidence="4" id="KW-1185">Reference proteome</keyword>
<dbReference type="InterPro" id="IPR050640">
    <property type="entry name" value="Bact_2-comp_sensor_kinase"/>
</dbReference>
<dbReference type="Pfam" id="PF02518">
    <property type="entry name" value="HATPase_c"/>
    <property type="match status" value="1"/>
</dbReference>
<reference evidence="3 4" key="1">
    <citation type="submission" date="2020-08" db="EMBL/GenBank/DDBJ databases">
        <title>Sequencing the genomes of 1000 actinobacteria strains.</title>
        <authorList>
            <person name="Klenk H.-P."/>
        </authorList>
    </citation>
    <scope>NUCLEOTIDE SEQUENCE [LARGE SCALE GENOMIC DNA]</scope>
    <source>
        <strain evidence="3 4">DSM 44230</strain>
    </source>
</reference>
<dbReference type="EMBL" id="JACHMH010000001">
    <property type="protein sequence ID" value="MBB4675064.1"/>
    <property type="molecule type" value="Genomic_DNA"/>
</dbReference>
<keyword evidence="3" id="KW-0808">Transferase</keyword>
<dbReference type="Gene3D" id="3.30.565.10">
    <property type="entry name" value="Histidine kinase-like ATPase, C-terminal domain"/>
    <property type="match status" value="1"/>
</dbReference>
<dbReference type="Pfam" id="PF06580">
    <property type="entry name" value="His_kinase"/>
    <property type="match status" value="1"/>
</dbReference>
<feature type="compositionally biased region" description="Basic and acidic residues" evidence="1">
    <location>
        <begin position="403"/>
        <end position="415"/>
    </location>
</feature>